<comment type="caution">
    <text evidence="6">The sequence shown here is derived from an EMBL/GenBank/DDBJ whole genome shotgun (WGS) entry which is preliminary data.</text>
</comment>
<dbReference type="InterPro" id="IPR018976">
    <property type="entry name" value="Imelysin-like"/>
</dbReference>
<dbReference type="Proteomes" id="UP001595765">
    <property type="component" value="Unassembled WGS sequence"/>
</dbReference>
<protein>
    <submittedName>
        <fullName evidence="6">EfeM/EfeO family lipoprotein</fullName>
    </submittedName>
</protein>
<evidence type="ECO:0000256" key="4">
    <source>
        <dbReference type="SAM" id="MobiDB-lite"/>
    </source>
</evidence>
<dbReference type="RefSeq" id="WP_386428377.1">
    <property type="nucleotide sequence ID" value="NZ_JBHSBB010000009.1"/>
</dbReference>
<evidence type="ECO:0000313" key="6">
    <source>
        <dbReference type="EMBL" id="MFC4031892.1"/>
    </source>
</evidence>
<evidence type="ECO:0000256" key="2">
    <source>
        <dbReference type="ARBA" id="ARBA00005989"/>
    </source>
</evidence>
<comment type="similarity">
    <text evidence="2">Belongs to the EfeM/EfeO family.</text>
</comment>
<keyword evidence="6" id="KW-0449">Lipoprotein</keyword>
<reference evidence="7" key="1">
    <citation type="journal article" date="2019" name="Int. J. Syst. Evol. Microbiol.">
        <title>The Global Catalogue of Microorganisms (GCM) 10K type strain sequencing project: providing services to taxonomists for standard genome sequencing and annotation.</title>
        <authorList>
            <consortium name="The Broad Institute Genomics Platform"/>
            <consortium name="The Broad Institute Genome Sequencing Center for Infectious Disease"/>
            <person name="Wu L."/>
            <person name="Ma J."/>
        </authorList>
    </citation>
    <scope>NUCLEOTIDE SEQUENCE [LARGE SCALE GENOMIC DNA]</scope>
    <source>
        <strain evidence="7">CGMCC 4.7237</strain>
    </source>
</reference>
<evidence type="ECO:0000313" key="7">
    <source>
        <dbReference type="Proteomes" id="UP001595765"/>
    </source>
</evidence>
<evidence type="ECO:0000256" key="1">
    <source>
        <dbReference type="ARBA" id="ARBA00004196"/>
    </source>
</evidence>
<accession>A0ABV8HLV9</accession>
<name>A0ABV8HLV9_9ACTN</name>
<dbReference type="Pfam" id="PF09375">
    <property type="entry name" value="Peptidase_M75"/>
    <property type="match status" value="1"/>
</dbReference>
<dbReference type="PANTHER" id="PTHR39192">
    <property type="entry name" value="IRON UPTAKE SYSTEM COMPONENT EFEO"/>
    <property type="match status" value="1"/>
</dbReference>
<feature type="domain" description="Imelysin-like" evidence="5">
    <location>
        <begin position="224"/>
        <end position="441"/>
    </location>
</feature>
<keyword evidence="3" id="KW-0732">Signal</keyword>
<dbReference type="PANTHER" id="PTHR39192:SF1">
    <property type="entry name" value="IRON UPTAKE SYSTEM COMPONENT EFEO"/>
    <property type="match status" value="1"/>
</dbReference>
<evidence type="ECO:0000256" key="3">
    <source>
        <dbReference type="ARBA" id="ARBA00022729"/>
    </source>
</evidence>
<dbReference type="CDD" id="cd14656">
    <property type="entry name" value="Imelysin-like_EfeO"/>
    <property type="match status" value="1"/>
</dbReference>
<dbReference type="InterPro" id="IPR034981">
    <property type="entry name" value="Imelysin-like_EfeO/Algp7"/>
</dbReference>
<dbReference type="Gene3D" id="1.20.1420.20">
    <property type="entry name" value="M75 peptidase, HXXE motif"/>
    <property type="match status" value="1"/>
</dbReference>
<feature type="compositionally biased region" description="Low complexity" evidence="4">
    <location>
        <begin position="24"/>
        <end position="48"/>
    </location>
</feature>
<keyword evidence="7" id="KW-1185">Reference proteome</keyword>
<comment type="subcellular location">
    <subcellularLocation>
        <location evidence="1">Cell envelope</location>
    </subcellularLocation>
</comment>
<feature type="region of interest" description="Disordered" evidence="4">
    <location>
        <begin position="1"/>
        <end position="48"/>
    </location>
</feature>
<feature type="compositionally biased region" description="Acidic residues" evidence="4">
    <location>
        <begin position="1"/>
        <end position="15"/>
    </location>
</feature>
<evidence type="ECO:0000259" key="5">
    <source>
        <dbReference type="Pfam" id="PF09375"/>
    </source>
</evidence>
<sequence length="463" mass="48310">MSAEPDTEPETEPADGADREPVTGAAAGSPARAGAEPATESAAGAAVTAGAVAEHPGIPVPGPRRRTRIVQSAVAVVVVAAAVTATVVATGGHSPAHGKNASAPAADGLRHTAVDVSPSTCGQGWAEPHTGTQAFDLHNSGGSASEVYLTDPRTGRIYGEVEGLGPGTSQSLVVDLGSGTYAFKCEQEDTDAVTGPVVTVPGRLPQGPSTLPVTQHDLIPPTLDYQQWVGRRITELAARTAVLKADIGRGDLAAARRDWLTAHLVYERMGAAYDTFGDADGAINGTASLAPGAAQDPGFTGFHRIEYGLWHGESAASLRGPADRLDQDVDALRASWPSQRMDPAAMGLRAHEIIENAEQFELTARTDYGSGSNLATASANIDGTREILNELNSLLVPRDPGLAQLNASLERAQRDLAAQDRGGVWTPLDKLTQSQRERINADFGDLLERLSPVAAIFEVRRTV</sequence>
<organism evidence="6 7">
    <name type="scientific">Streptomyces polygonati</name>
    <dbReference type="NCBI Taxonomy" id="1617087"/>
    <lineage>
        <taxon>Bacteria</taxon>
        <taxon>Bacillati</taxon>
        <taxon>Actinomycetota</taxon>
        <taxon>Actinomycetes</taxon>
        <taxon>Kitasatosporales</taxon>
        <taxon>Streptomycetaceae</taxon>
        <taxon>Streptomyces</taxon>
    </lineage>
</organism>
<dbReference type="InterPro" id="IPR050894">
    <property type="entry name" value="EfeM/EfeO_iron_uptake"/>
</dbReference>
<dbReference type="InterPro" id="IPR038352">
    <property type="entry name" value="Imelysin_sf"/>
</dbReference>
<proteinExistence type="inferred from homology"/>
<dbReference type="EMBL" id="JBHSBB010000009">
    <property type="protein sequence ID" value="MFC4031892.1"/>
    <property type="molecule type" value="Genomic_DNA"/>
</dbReference>
<gene>
    <name evidence="6" type="ORF">ACFO3J_10410</name>
</gene>